<dbReference type="Proteomes" id="UP000050482">
    <property type="component" value="Unassembled WGS sequence"/>
</dbReference>
<feature type="transmembrane region" description="Helical" evidence="7">
    <location>
        <begin position="69"/>
        <end position="94"/>
    </location>
</feature>
<comment type="caution">
    <text evidence="8">The sequence shown here is derived from an EMBL/GenBank/DDBJ whole genome shotgun (WGS) entry which is preliminary data.</text>
</comment>
<evidence type="ECO:0000256" key="2">
    <source>
        <dbReference type="ARBA" id="ARBA00009772"/>
    </source>
</evidence>
<accession>A0A0P9EZ59</accession>
<evidence type="ECO:0008006" key="10">
    <source>
        <dbReference type="Google" id="ProtNLM"/>
    </source>
</evidence>
<name>A0A0P9EZ59_9BACL</name>
<comment type="subcellular location">
    <subcellularLocation>
        <location evidence="1">Cell membrane</location>
        <topology evidence="1">Multi-pass membrane protein</topology>
    </subcellularLocation>
</comment>
<feature type="transmembrane region" description="Helical" evidence="7">
    <location>
        <begin position="221"/>
        <end position="243"/>
    </location>
</feature>
<keyword evidence="4 7" id="KW-0812">Transmembrane</keyword>
<gene>
    <name evidence="8" type="ORF">AN477_07085</name>
</gene>
<keyword evidence="3" id="KW-1003">Cell membrane</keyword>
<reference evidence="8 9" key="1">
    <citation type="submission" date="2015-09" db="EMBL/GenBank/DDBJ databases">
        <title>Draft genome sequence of Alicyclobacillus ferrooxydans DSM 22381.</title>
        <authorList>
            <person name="Hemp J."/>
        </authorList>
    </citation>
    <scope>NUCLEOTIDE SEQUENCE [LARGE SCALE GENOMIC DNA]</scope>
    <source>
        <strain evidence="8 9">TC-34</strain>
    </source>
</reference>
<dbReference type="GO" id="GO:0005886">
    <property type="term" value="C:plasma membrane"/>
    <property type="evidence" value="ECO:0007669"/>
    <property type="project" value="UniProtKB-SubCell"/>
</dbReference>
<evidence type="ECO:0000313" key="8">
    <source>
        <dbReference type="EMBL" id="KPV44387.1"/>
    </source>
</evidence>
<evidence type="ECO:0000256" key="7">
    <source>
        <dbReference type="SAM" id="Phobius"/>
    </source>
</evidence>
<feature type="transmembrane region" description="Helical" evidence="7">
    <location>
        <begin position="42"/>
        <end position="63"/>
    </location>
</feature>
<dbReference type="STRING" id="471514.AN477_07085"/>
<keyword evidence="6 7" id="KW-0472">Membrane</keyword>
<feature type="transmembrane region" description="Helical" evidence="7">
    <location>
        <begin position="12"/>
        <end position="30"/>
    </location>
</feature>
<dbReference type="PRINTS" id="PR00953">
    <property type="entry name" value="TYPE3IMRPROT"/>
</dbReference>
<dbReference type="PANTHER" id="PTHR30065">
    <property type="entry name" value="FLAGELLAR BIOSYNTHETIC PROTEIN FLIR"/>
    <property type="match status" value="1"/>
</dbReference>
<dbReference type="OrthoDB" id="9807748at2"/>
<proteinExistence type="inferred from homology"/>
<evidence type="ECO:0000256" key="3">
    <source>
        <dbReference type="ARBA" id="ARBA00022475"/>
    </source>
</evidence>
<evidence type="ECO:0000256" key="4">
    <source>
        <dbReference type="ARBA" id="ARBA00022692"/>
    </source>
</evidence>
<dbReference type="AlphaFoldDB" id="A0A0P9EZ59"/>
<comment type="similarity">
    <text evidence="2">Belongs to the FliR/MopE/SpaR family.</text>
</comment>
<dbReference type="PANTHER" id="PTHR30065:SF1">
    <property type="entry name" value="SURFACE PRESENTATION OF ANTIGENS PROTEIN SPAR"/>
    <property type="match status" value="1"/>
</dbReference>
<dbReference type="InterPro" id="IPR002010">
    <property type="entry name" value="T3SS_IM_R"/>
</dbReference>
<evidence type="ECO:0000256" key="6">
    <source>
        <dbReference type="ARBA" id="ARBA00023136"/>
    </source>
</evidence>
<dbReference type="GO" id="GO:0006605">
    <property type="term" value="P:protein targeting"/>
    <property type="evidence" value="ECO:0007669"/>
    <property type="project" value="InterPro"/>
</dbReference>
<dbReference type="EMBL" id="LJCO01000033">
    <property type="protein sequence ID" value="KPV44387.1"/>
    <property type="molecule type" value="Genomic_DNA"/>
</dbReference>
<dbReference type="PATRIC" id="fig|471514.4.peg.3658"/>
<dbReference type="RefSeq" id="WP_054968474.1">
    <property type="nucleotide sequence ID" value="NZ_LJCO01000033.1"/>
</dbReference>
<protein>
    <recommendedName>
        <fullName evidence="10">Flagellar biosynthesis protein FliR</fullName>
    </recommendedName>
</protein>
<evidence type="ECO:0000256" key="1">
    <source>
        <dbReference type="ARBA" id="ARBA00004651"/>
    </source>
</evidence>
<evidence type="ECO:0000256" key="5">
    <source>
        <dbReference type="ARBA" id="ARBA00022989"/>
    </source>
</evidence>
<dbReference type="Pfam" id="PF01311">
    <property type="entry name" value="Bac_export_1"/>
    <property type="match status" value="1"/>
</dbReference>
<feature type="transmembrane region" description="Helical" evidence="7">
    <location>
        <begin position="130"/>
        <end position="150"/>
    </location>
</feature>
<organism evidence="8 9">
    <name type="scientific">Alicyclobacillus ferrooxydans</name>
    <dbReference type="NCBI Taxonomy" id="471514"/>
    <lineage>
        <taxon>Bacteria</taxon>
        <taxon>Bacillati</taxon>
        <taxon>Bacillota</taxon>
        <taxon>Bacilli</taxon>
        <taxon>Bacillales</taxon>
        <taxon>Alicyclobacillaceae</taxon>
        <taxon>Alicyclobacillus</taxon>
    </lineage>
</organism>
<keyword evidence="5 7" id="KW-1133">Transmembrane helix</keyword>
<feature type="transmembrane region" description="Helical" evidence="7">
    <location>
        <begin position="170"/>
        <end position="200"/>
    </location>
</feature>
<keyword evidence="9" id="KW-1185">Reference proteome</keyword>
<evidence type="ECO:0000313" key="9">
    <source>
        <dbReference type="Proteomes" id="UP000050482"/>
    </source>
</evidence>
<sequence>MAVYALNHVQVLLLVLLRVMMFIITSPLFSMRLYPNWTKVGFAGVVALLVIPSMSVTTVPSALLDTGEYILVAVREMATGLLLGWVASVIYATVNVAGRILDLEIGYSAVSLLAPGTNDQESVMGSFQGALFALYFLGMNGLDGLVLAVLNSYKLIPLGYFHMPGTTIQFLMYMFNVLFTMAVEVVIPFLCVLLFTDVTLAVISRSMPQLNVFIVGLPAKLFFGLSLFSIGMVGTTYLFGQIFQTLFSDTTMFLKWFGG</sequence>